<dbReference type="Proteomes" id="UP000481964">
    <property type="component" value="Unassembled WGS sequence"/>
</dbReference>
<evidence type="ECO:0000313" key="2">
    <source>
        <dbReference type="Proteomes" id="UP000481964"/>
    </source>
</evidence>
<proteinExistence type="predicted"/>
<organism evidence="1 2">
    <name type="scientific">Lachnospira eligens</name>
    <dbReference type="NCBI Taxonomy" id="39485"/>
    <lineage>
        <taxon>Bacteria</taxon>
        <taxon>Bacillati</taxon>
        <taxon>Bacillota</taxon>
        <taxon>Clostridia</taxon>
        <taxon>Lachnospirales</taxon>
        <taxon>Lachnospiraceae</taxon>
        <taxon>Lachnospira</taxon>
    </lineage>
</organism>
<dbReference type="EMBL" id="WKRD01000001">
    <property type="protein sequence ID" value="MSC56050.1"/>
    <property type="molecule type" value="Genomic_DNA"/>
</dbReference>
<reference evidence="1 2" key="1">
    <citation type="journal article" date="2019" name="Nat. Med.">
        <title>A library of human gut bacterial isolates paired with longitudinal multiomics data enables mechanistic microbiome research.</title>
        <authorList>
            <person name="Poyet M."/>
            <person name="Groussin M."/>
            <person name="Gibbons S.M."/>
            <person name="Avila-Pacheco J."/>
            <person name="Jiang X."/>
            <person name="Kearney S.M."/>
            <person name="Perrotta A.R."/>
            <person name="Berdy B."/>
            <person name="Zhao S."/>
            <person name="Lieberman T.D."/>
            <person name="Swanson P.K."/>
            <person name="Smith M."/>
            <person name="Roesemann S."/>
            <person name="Alexander J.E."/>
            <person name="Rich S.A."/>
            <person name="Livny J."/>
            <person name="Vlamakis H."/>
            <person name="Clish C."/>
            <person name="Bullock K."/>
            <person name="Deik A."/>
            <person name="Scott J."/>
            <person name="Pierce K.A."/>
            <person name="Xavier R.J."/>
            <person name="Alm E.J."/>
        </authorList>
    </citation>
    <scope>NUCLEOTIDE SEQUENCE [LARGE SCALE GENOMIC DNA]</scope>
    <source>
        <strain evidence="1 2">BIOML-A1</strain>
    </source>
</reference>
<dbReference type="AlphaFoldDB" id="A0A7C9L8H1"/>
<accession>A0A7C9L8H1</accession>
<comment type="caution">
    <text evidence="1">The sequence shown here is derived from an EMBL/GenBank/DDBJ whole genome shotgun (WGS) entry which is preliminary data.</text>
</comment>
<sequence length="68" mass="7657">MMIRKMWQRRRIDDNGILNDGRLTSFIYKINISDGKLTPVGGRFAVDVSAHILCHISGAGAPAKMKKW</sequence>
<dbReference type="RefSeq" id="WP_154300300.1">
    <property type="nucleotide sequence ID" value="NZ_WKRD01000001.1"/>
</dbReference>
<protein>
    <submittedName>
        <fullName evidence="1">Uncharacterized protein</fullName>
    </submittedName>
</protein>
<evidence type="ECO:0000313" key="1">
    <source>
        <dbReference type="EMBL" id="MSC56050.1"/>
    </source>
</evidence>
<gene>
    <name evidence="1" type="ORF">GKE48_01070</name>
</gene>
<name>A0A7C9L8H1_9FIRM</name>